<dbReference type="Proteomes" id="UP000677228">
    <property type="component" value="Unassembled WGS sequence"/>
</dbReference>
<accession>A0A8S2JW75</accession>
<dbReference type="EMBL" id="CAJNOK010008409">
    <property type="protein sequence ID" value="CAF1062838.1"/>
    <property type="molecule type" value="Genomic_DNA"/>
</dbReference>
<dbReference type="EMBL" id="CAJOBA010008423">
    <property type="protein sequence ID" value="CAF3828194.1"/>
    <property type="molecule type" value="Genomic_DNA"/>
</dbReference>
<evidence type="ECO:0000313" key="1">
    <source>
        <dbReference type="EMBL" id="CAF1062838.1"/>
    </source>
</evidence>
<dbReference type="Proteomes" id="UP000682733">
    <property type="component" value="Unassembled WGS sequence"/>
</dbReference>
<name>A0A8S2JW75_9BILA</name>
<dbReference type="AlphaFoldDB" id="A0A8S2JW75"/>
<sequence length="296" mass="29658">MIEPNAENRGESPALTYMPSEAETRCLYFRYFTGEPNGGTCEARVKKSVSLLASIQSSAGGATGDFGGSLGGNVLENYAGYQSSSSTAGYGAVSSGLYGDYLGASNNLVTGGGEYYSASSSSSSYGGAGNSGVEAGYEQQGLVQRANPTEYLARYGTQLEDSQALITHARQAGVVEDLSPPGLVGATNVVSSSYENYQSSGLGGAGYDFASSSADGFNAAGGYSSVDGGSYNLAGGFVDGAGGGYSSSSYESSSSYGAGGAAGGYESSVGGLNFEDGLAGGAGSYQSYSSHQTYSQ</sequence>
<evidence type="ECO:0000313" key="3">
    <source>
        <dbReference type="Proteomes" id="UP000682733"/>
    </source>
</evidence>
<proteinExistence type="predicted"/>
<evidence type="ECO:0000313" key="2">
    <source>
        <dbReference type="EMBL" id="CAF3828194.1"/>
    </source>
</evidence>
<protein>
    <submittedName>
        <fullName evidence="2">Uncharacterized protein</fullName>
    </submittedName>
</protein>
<organism evidence="2 3">
    <name type="scientific">Didymodactylos carnosus</name>
    <dbReference type="NCBI Taxonomy" id="1234261"/>
    <lineage>
        <taxon>Eukaryota</taxon>
        <taxon>Metazoa</taxon>
        <taxon>Spiralia</taxon>
        <taxon>Gnathifera</taxon>
        <taxon>Rotifera</taxon>
        <taxon>Eurotatoria</taxon>
        <taxon>Bdelloidea</taxon>
        <taxon>Philodinida</taxon>
        <taxon>Philodinidae</taxon>
        <taxon>Didymodactylos</taxon>
    </lineage>
</organism>
<reference evidence="2" key="1">
    <citation type="submission" date="2021-02" db="EMBL/GenBank/DDBJ databases">
        <authorList>
            <person name="Nowell W R."/>
        </authorList>
    </citation>
    <scope>NUCLEOTIDE SEQUENCE</scope>
</reference>
<comment type="caution">
    <text evidence="2">The sequence shown here is derived from an EMBL/GenBank/DDBJ whole genome shotgun (WGS) entry which is preliminary data.</text>
</comment>
<gene>
    <name evidence="1" type="ORF">OVA965_LOCUS17504</name>
    <name evidence="2" type="ORF">TMI583_LOCUS17515</name>
</gene>